<dbReference type="GO" id="GO:0043565">
    <property type="term" value="F:sequence-specific DNA binding"/>
    <property type="evidence" value="ECO:0007669"/>
    <property type="project" value="InterPro"/>
</dbReference>
<keyword evidence="9 10" id="KW-0539">Nucleus</keyword>
<evidence type="ECO:0000256" key="2">
    <source>
        <dbReference type="ARBA" id="ARBA00022723"/>
    </source>
</evidence>
<dbReference type="CDD" id="cd07167">
    <property type="entry name" value="NR_DBD_Lrh-1_like"/>
    <property type="match status" value="1"/>
</dbReference>
<dbReference type="InterPro" id="IPR013088">
    <property type="entry name" value="Znf_NHR/GATA"/>
</dbReference>
<evidence type="ECO:0000256" key="1">
    <source>
        <dbReference type="ARBA" id="ARBA00004123"/>
    </source>
</evidence>
<evidence type="ECO:0000256" key="9">
    <source>
        <dbReference type="ARBA" id="ARBA00023242"/>
    </source>
</evidence>
<dbReference type="EMBL" id="KJ664219">
    <property type="protein sequence ID" value="AID52856.1"/>
    <property type="molecule type" value="mRNA"/>
</dbReference>
<feature type="region of interest" description="Disordered" evidence="11">
    <location>
        <begin position="131"/>
        <end position="170"/>
    </location>
</feature>
<dbReference type="InterPro" id="IPR001723">
    <property type="entry name" value="Nuclear_hrmn_rcpt"/>
</dbReference>
<keyword evidence="4 10" id="KW-0862">Zinc</keyword>
<sequence>MTISSECDDERGVGSGGEMAMEEDSPTPMNLSPAHRNEAFCKGVSTMVPNSPQPNLCAKMRLKKQRLEAAAAALLAANTNNAVNLVKADSNDNQMQTDSSQSNGVTALMNGNNNSAWIDQNSALHKLAEAAERKQEEEMMEIEAASAGSSTPRGADSDTPTSGSPRPQLNVIPQRFHHKLNAHMEFEVSSTGATPTASPLTARHFVKGGTTPSPDSAIHSAYYSPTQSPVQSRHLSGFSSPFSLRTTPSLSRNNSDASQYGGSHSSATTSPLSPSHQSPTHSPVQSRHLHLPALPSSPLPVSRHLSLPPTYHQTMLDVRRSSPTISENNENEEKPLGLNGSAQASGISRQQLINSPCPVCGDKISGFHYGIFSCESCKGFFKRTVQNKKNYVCLRGAQCPISIATRKKCPACRFDKCLKTGMKLEAIREDRTRGGRSTYQCSYTLPAGINGKQPNQAPSSGQSPLPPGLPSVPLPLKREMLEDQAHFNEVSSSTMTNAYVSNNASCRKVPDRARTLNLECPPPTLHAPMDNPNPHQTIPEETDLSLGDSTPKMGVPPLLQKIMDVEHLWFSSRPLETRLNSSGMGEVDMVQNLTVMADKRLYKLVKWCKSLPLFKNILIDDQIALLINAWCELLVFSCCYRSIGSPGLIRVSNEKSLSLEMAREYGIENCVEKMLNFTEQLRRLKVDYYEYVSMKVIVLLTSDASGLKEPEHVRDSQEKVVQSLQKYTTLNYSTLPAKFGELLLRIPELQRVCQVGKEMLCPRQQAQGETAGFNLLMELLRGDH</sequence>
<dbReference type="GO" id="GO:0004879">
    <property type="term" value="F:nuclear receptor activity"/>
    <property type="evidence" value="ECO:0007669"/>
    <property type="project" value="InterPro"/>
</dbReference>
<dbReference type="FunFam" id="1.10.565.10:FF:000036">
    <property type="entry name" value="Nuclear hormone receptor FTZ-F1 beta"/>
    <property type="match status" value="1"/>
</dbReference>
<evidence type="ECO:0000256" key="6">
    <source>
        <dbReference type="ARBA" id="ARBA00023125"/>
    </source>
</evidence>
<keyword evidence="5 10" id="KW-0805">Transcription regulation</keyword>
<dbReference type="InterPro" id="IPR000536">
    <property type="entry name" value="Nucl_hrmn_rcpt_lig-bd"/>
</dbReference>
<feature type="region of interest" description="Disordered" evidence="11">
    <location>
        <begin position="187"/>
        <end position="307"/>
    </location>
</feature>
<feature type="domain" description="NR LBD" evidence="13">
    <location>
        <begin position="554"/>
        <end position="782"/>
    </location>
</feature>
<proteinExistence type="evidence at transcript level"/>
<keyword evidence="6 10" id="KW-0238">DNA-binding</keyword>
<dbReference type="Pfam" id="PF00104">
    <property type="entry name" value="Hormone_recep"/>
    <property type="match status" value="1"/>
</dbReference>
<dbReference type="GO" id="GO:0005634">
    <property type="term" value="C:nucleus"/>
    <property type="evidence" value="ECO:0007669"/>
    <property type="project" value="UniProtKB-SubCell"/>
</dbReference>
<comment type="subcellular location">
    <subcellularLocation>
        <location evidence="1 10">Nucleus</location>
    </subcellularLocation>
</comment>
<dbReference type="PANTHER" id="PTHR24086">
    <property type="entry name" value="NUCLEAR RECEPTOR SUBFAMILY 5 GROUP A"/>
    <property type="match status" value="1"/>
</dbReference>
<dbReference type="InterPro" id="IPR016355">
    <property type="entry name" value="NR5-like"/>
</dbReference>
<dbReference type="FunFam" id="3.30.50.10:FF:000037">
    <property type="entry name" value="Nuclear hormone receptor FTZ-F1 beta"/>
    <property type="match status" value="1"/>
</dbReference>
<dbReference type="PROSITE" id="PS51843">
    <property type="entry name" value="NR_LBD"/>
    <property type="match status" value="1"/>
</dbReference>
<dbReference type="GO" id="GO:0008270">
    <property type="term" value="F:zinc ion binding"/>
    <property type="evidence" value="ECO:0007669"/>
    <property type="project" value="UniProtKB-KW"/>
</dbReference>
<organism evidence="14">
    <name type="scientific">Tigriopus japonicus</name>
    <name type="common">Copepod</name>
    <dbReference type="NCBI Taxonomy" id="158387"/>
    <lineage>
        <taxon>Eukaryota</taxon>
        <taxon>Metazoa</taxon>
        <taxon>Ecdysozoa</taxon>
        <taxon>Arthropoda</taxon>
        <taxon>Crustacea</taxon>
        <taxon>Multicrustacea</taxon>
        <taxon>Hexanauplia</taxon>
        <taxon>Copepoda</taxon>
        <taxon>Harpacticoida</taxon>
        <taxon>Harpacticidae</taxon>
        <taxon>Tigriopus</taxon>
    </lineage>
</organism>
<dbReference type="SUPFAM" id="SSF48508">
    <property type="entry name" value="Nuclear receptor ligand-binding domain"/>
    <property type="match status" value="1"/>
</dbReference>
<evidence type="ECO:0000256" key="5">
    <source>
        <dbReference type="ARBA" id="ARBA00023015"/>
    </source>
</evidence>
<evidence type="ECO:0000256" key="8">
    <source>
        <dbReference type="ARBA" id="ARBA00023170"/>
    </source>
</evidence>
<evidence type="ECO:0000256" key="7">
    <source>
        <dbReference type="ARBA" id="ARBA00023163"/>
    </source>
</evidence>
<evidence type="ECO:0000256" key="11">
    <source>
        <dbReference type="SAM" id="MobiDB-lite"/>
    </source>
</evidence>
<feature type="compositionally biased region" description="Low complexity" evidence="11">
    <location>
        <begin position="291"/>
        <end position="303"/>
    </location>
</feature>
<feature type="compositionally biased region" description="Polar residues" evidence="11">
    <location>
        <begin position="148"/>
        <end position="167"/>
    </location>
</feature>
<keyword evidence="2 10" id="KW-0479">Metal-binding</keyword>
<feature type="region of interest" description="Disordered" evidence="11">
    <location>
        <begin position="1"/>
        <end position="33"/>
    </location>
</feature>
<dbReference type="PRINTS" id="PR00047">
    <property type="entry name" value="STROIDFINGER"/>
</dbReference>
<dbReference type="PROSITE" id="PS00031">
    <property type="entry name" value="NUCLEAR_REC_DBD_1"/>
    <property type="match status" value="1"/>
</dbReference>
<protein>
    <submittedName>
        <fullName evidence="14">Hormone receptor 39</fullName>
    </submittedName>
</protein>
<keyword evidence="7 10" id="KW-0804">Transcription</keyword>
<dbReference type="CDD" id="cd06930">
    <property type="entry name" value="NR_LBD_F2"/>
    <property type="match status" value="1"/>
</dbReference>
<reference evidence="14" key="1">
    <citation type="journal article" date="2014" name="BMC Genomics">
        <title>Genome-wide identification of nuclear receptor (NR) superfamily genes in the copepod Tigriopus japonicus.</title>
        <authorList>
            <person name="Hwang D.S."/>
            <person name="Lee B.Y."/>
            <person name="Kim H.S."/>
            <person name="Lee M.C."/>
            <person name="Kyung D.H."/>
            <person name="Om A.S."/>
            <person name="Rhee J.S."/>
            <person name="Lee J.S."/>
        </authorList>
    </citation>
    <scope>NUCLEOTIDE SEQUENCE</scope>
</reference>
<dbReference type="Gene3D" id="3.30.50.10">
    <property type="entry name" value="Erythroid Transcription Factor GATA-1, subunit A"/>
    <property type="match status" value="1"/>
</dbReference>
<keyword evidence="3 10" id="KW-0863">Zinc-finger</keyword>
<gene>
    <name evidence="14" type="primary">HR39</name>
</gene>
<evidence type="ECO:0000313" key="14">
    <source>
        <dbReference type="EMBL" id="AID52856.1"/>
    </source>
</evidence>
<evidence type="ECO:0000256" key="4">
    <source>
        <dbReference type="ARBA" id="ARBA00022833"/>
    </source>
</evidence>
<dbReference type="Gene3D" id="1.10.565.10">
    <property type="entry name" value="Retinoid X Receptor"/>
    <property type="match status" value="1"/>
</dbReference>
<dbReference type="SMART" id="SM00399">
    <property type="entry name" value="ZnF_C4"/>
    <property type="match status" value="1"/>
</dbReference>
<dbReference type="Pfam" id="PF00105">
    <property type="entry name" value="zf-C4"/>
    <property type="match status" value="1"/>
</dbReference>
<evidence type="ECO:0000256" key="3">
    <source>
        <dbReference type="ARBA" id="ARBA00022771"/>
    </source>
</evidence>
<evidence type="ECO:0000256" key="10">
    <source>
        <dbReference type="RuleBase" id="RU004334"/>
    </source>
</evidence>
<dbReference type="PROSITE" id="PS51030">
    <property type="entry name" value="NUCLEAR_REC_DBD_2"/>
    <property type="match status" value="1"/>
</dbReference>
<accession>A0A0A7CIX8</accession>
<keyword evidence="8 10" id="KW-0675">Receptor</keyword>
<dbReference type="SMART" id="SM00430">
    <property type="entry name" value="HOLI"/>
    <property type="match status" value="1"/>
</dbReference>
<dbReference type="InterPro" id="IPR001628">
    <property type="entry name" value="Znf_hrmn_rcpt"/>
</dbReference>
<feature type="compositionally biased region" description="Polar residues" evidence="11">
    <location>
        <begin position="188"/>
        <end position="199"/>
    </location>
</feature>
<name>A0A0A7CIX8_TIGJA</name>
<reference evidence="14" key="2">
    <citation type="submission" date="2014-03" db="EMBL/GenBank/DDBJ databases">
        <authorList>
            <person name="Lee J.-S."/>
            <person name="Hwang D.-S."/>
        </authorList>
    </citation>
    <scope>NUCLEOTIDE SEQUENCE</scope>
</reference>
<dbReference type="AlphaFoldDB" id="A0A0A7CIX8"/>
<dbReference type="PRINTS" id="PR00398">
    <property type="entry name" value="STRDHORMONER"/>
</dbReference>
<dbReference type="SUPFAM" id="SSF57716">
    <property type="entry name" value="Glucocorticoid receptor-like (DNA-binding domain)"/>
    <property type="match status" value="1"/>
</dbReference>
<feature type="region of interest" description="Disordered" evidence="11">
    <location>
        <begin position="450"/>
        <end position="472"/>
    </location>
</feature>
<dbReference type="PANTHER" id="PTHR24086:SF25">
    <property type="entry name" value="NUCLEAR HORMONE RECEPTOR FTZ-F1 BETA"/>
    <property type="match status" value="1"/>
</dbReference>
<dbReference type="InterPro" id="IPR035500">
    <property type="entry name" value="NHR-like_dom_sf"/>
</dbReference>
<evidence type="ECO:0000259" key="13">
    <source>
        <dbReference type="PROSITE" id="PS51843"/>
    </source>
</evidence>
<comment type="similarity">
    <text evidence="10">Belongs to the nuclear hormone receptor family.</text>
</comment>
<evidence type="ECO:0000259" key="12">
    <source>
        <dbReference type="PROSITE" id="PS51030"/>
    </source>
</evidence>
<feature type="compositionally biased region" description="Polar residues" evidence="11">
    <location>
        <begin position="223"/>
        <end position="285"/>
    </location>
</feature>
<feature type="domain" description="Nuclear receptor" evidence="12">
    <location>
        <begin position="354"/>
        <end position="429"/>
    </location>
</feature>